<keyword evidence="2" id="KW-0614">Plasmid</keyword>
<dbReference type="RefSeq" id="WP_254161560.1">
    <property type="nucleotide sequence ID" value="NZ_CP100358.1"/>
</dbReference>
<dbReference type="GeneID" id="73292596"/>
<protein>
    <submittedName>
        <fullName evidence="2">Uncharacterized protein</fullName>
    </submittedName>
</protein>
<dbReference type="EMBL" id="CP100358">
    <property type="protein sequence ID" value="UTF55989.1"/>
    <property type="molecule type" value="Genomic_DNA"/>
</dbReference>
<dbReference type="AlphaFoldDB" id="A0A9E7SVL6"/>
<evidence type="ECO:0000313" key="2">
    <source>
        <dbReference type="EMBL" id="UTF55989.1"/>
    </source>
</evidence>
<gene>
    <name evidence="2" type="ORF">NGM29_21080</name>
</gene>
<dbReference type="KEGG" id="sawl:NGM29_21080"/>
<sequence>MGFISTTRNEELAAEGHDELTLAALRYTGPRSIYNDEAMGRQGNFPSSAALSGGNGGEPGPWKLAQIPSKNLGWFENHNNLEIAYDPETIAEAILEKNYLPSDVFGANFNPELRKRVFDHLGIDGPKMEASAYREELAEIAGVDDPGEEVTSFSGPDYDLTRSELQSVAGAFETDFNIAHAKNTDLEDFLREQDQQAVRSRIDQVQAGKEPDPYTGSDDADGDADSEADADADEEADGDGDSEAEDTDEDEDDG</sequence>
<feature type="compositionally biased region" description="Acidic residues" evidence="1">
    <location>
        <begin position="218"/>
        <end position="254"/>
    </location>
</feature>
<keyword evidence="3" id="KW-1185">Reference proteome</keyword>
<accession>A0A9E7SVL6</accession>
<reference evidence="2" key="1">
    <citation type="submission" date="2022-06" db="EMBL/GenBank/DDBJ databases">
        <title>Diverse halophilic archaea isolated from saline environments.</title>
        <authorList>
            <person name="Cui H.-L."/>
        </authorList>
    </citation>
    <scope>NUCLEOTIDE SEQUENCE</scope>
    <source>
        <strain evidence="2">WLHS1</strain>
        <plasmid evidence="2">unnamed3</plasmid>
    </source>
</reference>
<evidence type="ECO:0000256" key="1">
    <source>
        <dbReference type="SAM" id="MobiDB-lite"/>
    </source>
</evidence>
<geneLocation type="plasmid" evidence="2 3">
    <name>unnamed3</name>
</geneLocation>
<name>A0A9E7SVL6_9EURY</name>
<feature type="region of interest" description="Disordered" evidence="1">
    <location>
        <begin position="194"/>
        <end position="254"/>
    </location>
</feature>
<organism evidence="2 3">
    <name type="scientific">Natronosalvus rutilus</name>
    <dbReference type="NCBI Taxonomy" id="2953753"/>
    <lineage>
        <taxon>Archaea</taxon>
        <taxon>Methanobacteriati</taxon>
        <taxon>Methanobacteriota</taxon>
        <taxon>Stenosarchaea group</taxon>
        <taxon>Halobacteria</taxon>
        <taxon>Halobacteriales</taxon>
        <taxon>Natrialbaceae</taxon>
        <taxon>Natronosalvus</taxon>
    </lineage>
</organism>
<evidence type="ECO:0000313" key="3">
    <source>
        <dbReference type="Proteomes" id="UP001056855"/>
    </source>
</evidence>
<proteinExistence type="predicted"/>
<dbReference type="Proteomes" id="UP001056855">
    <property type="component" value="Plasmid unnamed3"/>
</dbReference>